<keyword evidence="2" id="KW-1185">Reference proteome</keyword>
<name>A0A2Z4JF22_9ACTN</name>
<proteinExistence type="predicted"/>
<dbReference type="KEGG" id="scad:DN051_43690"/>
<protein>
    <submittedName>
        <fullName evidence="1">Uncharacterized protein</fullName>
    </submittedName>
</protein>
<dbReference type="Proteomes" id="UP000249616">
    <property type="component" value="Plasmid unnamed1"/>
</dbReference>
<evidence type="ECO:0000313" key="2">
    <source>
        <dbReference type="Proteomes" id="UP000249616"/>
    </source>
</evidence>
<gene>
    <name evidence="1" type="ORF">DN051_43690</name>
</gene>
<reference evidence="2" key="1">
    <citation type="submission" date="2018-06" db="EMBL/GenBank/DDBJ databases">
        <authorList>
            <person name="Li K."/>
        </authorList>
    </citation>
    <scope>NUCLEOTIDE SEQUENCE [LARGE SCALE GENOMIC DNA]</scope>
    <source>
        <strain evidence="2">ZFG47</strain>
        <plasmid evidence="2">unnamed1</plasmid>
    </source>
</reference>
<dbReference type="EMBL" id="CP030074">
    <property type="protein sequence ID" value="AWW43458.1"/>
    <property type="molecule type" value="Genomic_DNA"/>
</dbReference>
<organism evidence="1 2">
    <name type="scientific">Streptomyces cadmiisoli</name>
    <dbReference type="NCBI Taxonomy" id="2184053"/>
    <lineage>
        <taxon>Bacteria</taxon>
        <taxon>Bacillati</taxon>
        <taxon>Actinomycetota</taxon>
        <taxon>Actinomycetes</taxon>
        <taxon>Kitasatosporales</taxon>
        <taxon>Streptomycetaceae</taxon>
        <taxon>Streptomyces</taxon>
        <taxon>Streptomyces aurantiacus group</taxon>
    </lineage>
</organism>
<geneLocation type="plasmid" evidence="1 2">
    <name>unnamed1</name>
</geneLocation>
<keyword evidence="1" id="KW-0614">Plasmid</keyword>
<sequence>MAHTTIKVESTVRDRLATLAAEKGTTIAQLVSDFAAHTPTAEERAERTARTLAVLSEMSGYTPSPEQDRAADAELARRLGDIA</sequence>
<accession>A0A2Z4JF22</accession>
<evidence type="ECO:0000313" key="1">
    <source>
        <dbReference type="EMBL" id="AWW43458.1"/>
    </source>
</evidence>
<dbReference type="AlphaFoldDB" id="A0A2Z4JF22"/>
<dbReference type="RefSeq" id="WP_112443259.1">
    <property type="nucleotide sequence ID" value="NZ_CBDRHE010000052.1"/>
</dbReference>